<dbReference type="SMART" id="SM00248">
    <property type="entry name" value="ANK"/>
    <property type="match status" value="6"/>
</dbReference>
<evidence type="ECO:0000256" key="2">
    <source>
        <dbReference type="ARBA" id="ARBA00023043"/>
    </source>
</evidence>
<sequence length="426" mass="47277">MLEGYKTHTGRRGNILKFCSHEFYTAIMDEDVKCIEGMLQKYGSNSLIEIQGNASGDIFWKGFTILPLHLAASYRRVQSMQSLLSAGADIEKRDQLGQTPLHLVITGWPSILTTWKKTDSKFQTAVMGMCRQAEDCLRTLCEHGVNINAKVEGESHQTALHLSVRYKTLSAVQILVSYGADVNAVDSSGMTPLHMAAGILHKDIIACLIRQGADINMGVQHSGNTPLHLAAVAMTTKSTKTLEDGISCISELLESGAEPNAVNKAGMTPLQETCSMGNKELVDLLLRYGANINKLSKAGENCLFLFLNQRSNVRNSSLLLKLLSLTSPLTVYNQTGHLPSTLKQPCFIKQRDQLLKIIHQPRRLQDICKSAIYLKHVQGEGEKLKKHMPERLYDFVFNHWENIHNVSFVTDDKQSFLTSVPDPSPS</sequence>
<dbReference type="PROSITE" id="PS50297">
    <property type="entry name" value="ANK_REP_REGION"/>
    <property type="match status" value="4"/>
</dbReference>
<keyword evidence="1" id="KW-0677">Repeat</keyword>
<keyword evidence="5" id="KW-1185">Reference proteome</keyword>
<proteinExistence type="predicted"/>
<reference evidence="4 5" key="1">
    <citation type="submission" date="2022-01" db="EMBL/GenBank/DDBJ databases">
        <title>A chromosome-scale genome assembly of the false clownfish, Amphiprion ocellaris.</title>
        <authorList>
            <person name="Ryu T."/>
        </authorList>
    </citation>
    <scope>NUCLEOTIDE SEQUENCE [LARGE SCALE GENOMIC DNA]</scope>
</reference>
<dbReference type="Gene3D" id="1.25.40.20">
    <property type="entry name" value="Ankyrin repeat-containing domain"/>
    <property type="match status" value="4"/>
</dbReference>
<reference evidence="4" key="3">
    <citation type="submission" date="2025-09" db="UniProtKB">
        <authorList>
            <consortium name="Ensembl"/>
        </authorList>
    </citation>
    <scope>IDENTIFICATION</scope>
</reference>
<feature type="repeat" description="ANK" evidence="3">
    <location>
        <begin position="222"/>
        <end position="264"/>
    </location>
</feature>
<feature type="repeat" description="ANK" evidence="3">
    <location>
        <begin position="265"/>
        <end position="297"/>
    </location>
</feature>
<name>A0A3Q1CAT1_AMPOC</name>
<feature type="repeat" description="ANK" evidence="3">
    <location>
        <begin position="155"/>
        <end position="187"/>
    </location>
</feature>
<dbReference type="AlphaFoldDB" id="A0A3Q1CAT1"/>
<evidence type="ECO:0000313" key="4">
    <source>
        <dbReference type="Ensembl" id="ENSAOCP00000022848.2"/>
    </source>
</evidence>
<dbReference type="PANTHER" id="PTHR24189">
    <property type="entry name" value="MYOTROPHIN"/>
    <property type="match status" value="1"/>
</dbReference>
<feature type="repeat" description="ANK" evidence="3">
    <location>
        <begin position="188"/>
        <end position="220"/>
    </location>
</feature>
<dbReference type="SUPFAM" id="SSF48403">
    <property type="entry name" value="Ankyrin repeat"/>
    <property type="match status" value="1"/>
</dbReference>
<accession>A0A3Q1CAT1</accession>
<protein>
    <recommendedName>
        <fullName evidence="6">Ankyrin repeat domain 61</fullName>
    </recommendedName>
</protein>
<dbReference type="GeneTree" id="ENSGT00840000130004"/>
<dbReference type="Proteomes" id="UP001501940">
    <property type="component" value="Chromosome 18"/>
</dbReference>
<feature type="repeat" description="ANK" evidence="3">
    <location>
        <begin position="67"/>
        <end position="95"/>
    </location>
</feature>
<dbReference type="Pfam" id="PF00023">
    <property type="entry name" value="Ank"/>
    <property type="match status" value="1"/>
</dbReference>
<dbReference type="Ensembl" id="ENSAOCT00000006962.2">
    <property type="protein sequence ID" value="ENSAOCP00000022848.2"/>
    <property type="gene ID" value="ENSAOCG00000008528.2"/>
</dbReference>
<reference evidence="4" key="2">
    <citation type="submission" date="2025-08" db="UniProtKB">
        <authorList>
            <consortium name="Ensembl"/>
        </authorList>
    </citation>
    <scope>IDENTIFICATION</scope>
</reference>
<evidence type="ECO:0000256" key="3">
    <source>
        <dbReference type="PROSITE-ProRule" id="PRU00023"/>
    </source>
</evidence>
<evidence type="ECO:0000256" key="1">
    <source>
        <dbReference type="ARBA" id="ARBA00022737"/>
    </source>
</evidence>
<dbReference type="PROSITE" id="PS50088">
    <property type="entry name" value="ANK_REPEAT"/>
    <property type="match status" value="5"/>
</dbReference>
<dbReference type="STRING" id="80972.ENSAOCP00000022848"/>
<dbReference type="PRINTS" id="PR01415">
    <property type="entry name" value="ANKYRIN"/>
</dbReference>
<dbReference type="Pfam" id="PF13637">
    <property type="entry name" value="Ank_4"/>
    <property type="match status" value="1"/>
</dbReference>
<dbReference type="InterPro" id="IPR050745">
    <property type="entry name" value="Multifunctional_regulatory"/>
</dbReference>
<organism evidence="4 5">
    <name type="scientific">Amphiprion ocellaris</name>
    <name type="common">Clown anemonefish</name>
    <dbReference type="NCBI Taxonomy" id="80972"/>
    <lineage>
        <taxon>Eukaryota</taxon>
        <taxon>Metazoa</taxon>
        <taxon>Chordata</taxon>
        <taxon>Craniata</taxon>
        <taxon>Vertebrata</taxon>
        <taxon>Euteleostomi</taxon>
        <taxon>Actinopterygii</taxon>
        <taxon>Neopterygii</taxon>
        <taxon>Teleostei</taxon>
        <taxon>Neoteleostei</taxon>
        <taxon>Acanthomorphata</taxon>
        <taxon>Ovalentaria</taxon>
        <taxon>Pomacentridae</taxon>
        <taxon>Amphiprion</taxon>
    </lineage>
</organism>
<dbReference type="Pfam" id="PF12796">
    <property type="entry name" value="Ank_2"/>
    <property type="match status" value="1"/>
</dbReference>
<evidence type="ECO:0008006" key="6">
    <source>
        <dbReference type="Google" id="ProtNLM"/>
    </source>
</evidence>
<dbReference type="OMA" id="AINESSM"/>
<evidence type="ECO:0000313" key="5">
    <source>
        <dbReference type="Proteomes" id="UP001501940"/>
    </source>
</evidence>
<gene>
    <name evidence="4" type="primary">ANKRD61</name>
</gene>
<keyword evidence="2 3" id="KW-0040">ANK repeat</keyword>
<dbReference type="InterPro" id="IPR002110">
    <property type="entry name" value="Ankyrin_rpt"/>
</dbReference>
<dbReference type="InterPro" id="IPR036770">
    <property type="entry name" value="Ankyrin_rpt-contain_sf"/>
</dbReference>